<evidence type="ECO:0000256" key="10">
    <source>
        <dbReference type="RuleBase" id="RU003691"/>
    </source>
</evidence>
<evidence type="ECO:0000313" key="14">
    <source>
        <dbReference type="Proteomes" id="UP000183104"/>
    </source>
</evidence>
<evidence type="ECO:0000256" key="3">
    <source>
        <dbReference type="ARBA" id="ARBA00022827"/>
    </source>
</evidence>
<dbReference type="Proteomes" id="UP000183104">
    <property type="component" value="Unassembled WGS sequence"/>
</dbReference>
<keyword evidence="2 10" id="KW-0285">Flavoprotein</keyword>
<evidence type="ECO:0000256" key="1">
    <source>
        <dbReference type="ARBA" id="ARBA00007532"/>
    </source>
</evidence>
<gene>
    <name evidence="13" type="ORF">SAMN05661077_0853</name>
</gene>
<dbReference type="InterPro" id="IPR023753">
    <property type="entry name" value="FAD/NAD-binding_dom"/>
</dbReference>
<organism evidence="13 14">
    <name type="scientific">Thiohalorhabdus denitrificans</name>
    <dbReference type="NCBI Taxonomy" id="381306"/>
    <lineage>
        <taxon>Bacteria</taxon>
        <taxon>Pseudomonadati</taxon>
        <taxon>Pseudomonadota</taxon>
        <taxon>Gammaproteobacteria</taxon>
        <taxon>Thiohalorhabdales</taxon>
        <taxon>Thiohalorhabdaceae</taxon>
        <taxon>Thiohalorhabdus</taxon>
    </lineage>
</organism>
<feature type="domain" description="FAD/NAD(P)-binding" evidence="12">
    <location>
        <begin position="11"/>
        <end position="322"/>
    </location>
</feature>
<evidence type="ECO:0000259" key="11">
    <source>
        <dbReference type="Pfam" id="PF02852"/>
    </source>
</evidence>
<keyword evidence="13" id="KW-0670">Pyruvate</keyword>
<dbReference type="RefSeq" id="WP_054966628.1">
    <property type="nucleotide sequence ID" value="NZ_FMUN01000002.1"/>
</dbReference>
<comment type="similarity">
    <text evidence="1 10">Belongs to the class-I pyridine nucleotide-disulfide oxidoreductase family.</text>
</comment>
<keyword evidence="7 10" id="KW-0676">Redox-active center</keyword>
<keyword evidence="3 8" id="KW-0274">FAD</keyword>
<feature type="binding site" evidence="8">
    <location>
        <position position="58"/>
    </location>
    <ligand>
        <name>FAD</name>
        <dbReference type="ChEBI" id="CHEBI:57692"/>
    </ligand>
</feature>
<evidence type="ECO:0000256" key="8">
    <source>
        <dbReference type="PIRSR" id="PIRSR000350-3"/>
    </source>
</evidence>
<dbReference type="PANTHER" id="PTHR43014:SF2">
    <property type="entry name" value="MERCURIC REDUCTASE"/>
    <property type="match status" value="1"/>
</dbReference>
<feature type="binding site" evidence="8">
    <location>
        <position position="272"/>
    </location>
    <ligand>
        <name>NAD(+)</name>
        <dbReference type="ChEBI" id="CHEBI:57540"/>
    </ligand>
</feature>
<keyword evidence="8" id="KW-0520">NAD</keyword>
<keyword evidence="8" id="KW-0547">Nucleotide-binding</keyword>
<feature type="domain" description="Pyridine nucleotide-disulphide oxidoreductase dimerisation" evidence="11">
    <location>
        <begin position="349"/>
        <end position="454"/>
    </location>
</feature>
<feature type="binding site" evidence="8">
    <location>
        <begin position="146"/>
        <end position="148"/>
    </location>
    <ligand>
        <name>FAD</name>
        <dbReference type="ChEBI" id="CHEBI:57692"/>
    </ligand>
</feature>
<evidence type="ECO:0000256" key="7">
    <source>
        <dbReference type="ARBA" id="ARBA00023284"/>
    </source>
</evidence>
<dbReference type="EMBL" id="FMUN01000002">
    <property type="protein sequence ID" value="SCX96313.1"/>
    <property type="molecule type" value="Genomic_DNA"/>
</dbReference>
<dbReference type="Pfam" id="PF07992">
    <property type="entry name" value="Pyr_redox_2"/>
    <property type="match status" value="1"/>
</dbReference>
<evidence type="ECO:0000259" key="12">
    <source>
        <dbReference type="Pfam" id="PF07992"/>
    </source>
</evidence>
<dbReference type="SUPFAM" id="SSF55424">
    <property type="entry name" value="FAD/NAD-linked reductases, dimerisation (C-terminal) domain"/>
    <property type="match status" value="1"/>
</dbReference>
<dbReference type="Pfam" id="PF02852">
    <property type="entry name" value="Pyr_redox_dim"/>
    <property type="match status" value="1"/>
</dbReference>
<dbReference type="InterPro" id="IPR036188">
    <property type="entry name" value="FAD/NAD-bd_sf"/>
</dbReference>
<evidence type="ECO:0000313" key="13">
    <source>
        <dbReference type="EMBL" id="SCX96313.1"/>
    </source>
</evidence>
<evidence type="ECO:0000256" key="2">
    <source>
        <dbReference type="ARBA" id="ARBA00022630"/>
    </source>
</evidence>
<dbReference type="PANTHER" id="PTHR43014">
    <property type="entry name" value="MERCURIC REDUCTASE"/>
    <property type="match status" value="1"/>
</dbReference>
<dbReference type="Gene3D" id="3.50.50.60">
    <property type="entry name" value="FAD/NAD(P)-binding domain"/>
    <property type="match status" value="2"/>
</dbReference>
<accession>A0A0P9C4A7</accession>
<keyword evidence="5 10" id="KW-0560">Oxidoreductase</keyword>
<sequence>MTAPHSPEERFDLVVIGGGSGGLSVASVAGRLGLRVALVEASGELGGECLHTGCVPSKALLRSARVASLMRRGPDFGLLAQAPEIDMGAVRRRVGAVVERLQAHDDPERFRAYGVEVIFAAARFLDPHRVEAGDRVLHGRRIVLATGSAPAVPNIPGLEAAGYWTNEDLFSVAEAPGSLAVIGGGPVGVEMAQAFRRLGWAVTLLQAGARLLPAEDSEASAVLRAALEADGVAVRTGARVREVVPGHAGERHALRLADGTEARAARLLVATGRQPTTAGLDLEAAGVRLDDHGAVAVDRRQRTSARHIFAVGDVCGPYQYSHLANYQAGVVIQNAVFRLPARADLTALPRVTYSDPEVAHVGLTAAEAERQFGDVEAHRADFADLDRALAEGEETGFAKLVFRRGRIIGATVVGPHAGELLPQLTQAVRGRLKPKDIASAVHAYPTLAEIAKRAVEKYYGERLFQPGVKRLVGWINRLVP</sequence>
<feature type="binding site" evidence="8">
    <location>
        <position position="313"/>
    </location>
    <ligand>
        <name>FAD</name>
        <dbReference type="ChEBI" id="CHEBI:57692"/>
    </ligand>
</feature>
<evidence type="ECO:0000256" key="6">
    <source>
        <dbReference type="ARBA" id="ARBA00023157"/>
    </source>
</evidence>
<dbReference type="PROSITE" id="PS00076">
    <property type="entry name" value="PYRIDINE_REDOX_1"/>
    <property type="match status" value="1"/>
</dbReference>
<dbReference type="OrthoDB" id="9800167at2"/>
<dbReference type="InterPro" id="IPR012999">
    <property type="entry name" value="Pyr_OxRdtase_I_AS"/>
</dbReference>
<dbReference type="PIRSF" id="PIRSF000350">
    <property type="entry name" value="Mercury_reductase_MerA"/>
    <property type="match status" value="1"/>
</dbReference>
<feature type="disulfide bond" description="Redox-active" evidence="9">
    <location>
        <begin position="49"/>
        <end position="54"/>
    </location>
</feature>
<reference evidence="14" key="1">
    <citation type="submission" date="2016-10" db="EMBL/GenBank/DDBJ databases">
        <authorList>
            <person name="Varghese N."/>
        </authorList>
    </citation>
    <scope>NUCLEOTIDE SEQUENCE [LARGE SCALE GENOMIC DNA]</scope>
    <source>
        <strain evidence="14">HL 19</strain>
    </source>
</reference>
<evidence type="ECO:0000256" key="9">
    <source>
        <dbReference type="PIRSR" id="PIRSR000350-4"/>
    </source>
</evidence>
<dbReference type="STRING" id="381306.AN478_10900"/>
<dbReference type="FunFam" id="3.30.390.30:FF:000001">
    <property type="entry name" value="Dihydrolipoyl dehydrogenase"/>
    <property type="match status" value="1"/>
</dbReference>
<evidence type="ECO:0000256" key="5">
    <source>
        <dbReference type="ARBA" id="ARBA00023002"/>
    </source>
</evidence>
<dbReference type="InterPro" id="IPR001100">
    <property type="entry name" value="Pyr_nuc-diS_OxRdtase"/>
</dbReference>
<dbReference type="GO" id="GO:0050660">
    <property type="term" value="F:flavin adenine dinucleotide binding"/>
    <property type="evidence" value="ECO:0007669"/>
    <property type="project" value="TreeGrafter"/>
</dbReference>
<comment type="cofactor">
    <cofactor evidence="8">
        <name>FAD</name>
        <dbReference type="ChEBI" id="CHEBI:57692"/>
    </cofactor>
    <text evidence="8">Binds 1 FAD per subunit.</text>
</comment>
<protein>
    <submittedName>
        <fullName evidence="13">Pyruvate/2-oxoglutarate dehydrogenase complex, dihydrolipoamide dehydrogenase (E3) component</fullName>
    </submittedName>
</protein>
<dbReference type="Gene3D" id="3.30.390.30">
    <property type="match status" value="1"/>
</dbReference>
<dbReference type="GO" id="GO:0016668">
    <property type="term" value="F:oxidoreductase activity, acting on a sulfur group of donors, NAD(P) as acceptor"/>
    <property type="evidence" value="ECO:0007669"/>
    <property type="project" value="InterPro"/>
</dbReference>
<dbReference type="InterPro" id="IPR016156">
    <property type="entry name" value="FAD/NAD-linked_Rdtase_dimer_sf"/>
</dbReference>
<keyword evidence="6" id="KW-1015">Disulfide bond</keyword>
<dbReference type="AlphaFoldDB" id="A0A0P9C4A7"/>
<keyword evidence="4" id="KW-0521">NADP</keyword>
<dbReference type="InterPro" id="IPR004099">
    <property type="entry name" value="Pyr_nucl-diS_OxRdtase_dimer"/>
</dbReference>
<dbReference type="SUPFAM" id="SSF51905">
    <property type="entry name" value="FAD/NAD(P)-binding domain"/>
    <property type="match status" value="1"/>
</dbReference>
<name>A0A0P9C4A7_9GAMM</name>
<dbReference type="PRINTS" id="PR00411">
    <property type="entry name" value="PNDRDTASEI"/>
</dbReference>
<feature type="binding site" evidence="8">
    <location>
        <begin position="183"/>
        <end position="190"/>
    </location>
    <ligand>
        <name>NAD(+)</name>
        <dbReference type="ChEBI" id="CHEBI:57540"/>
    </ligand>
</feature>
<evidence type="ECO:0000256" key="4">
    <source>
        <dbReference type="ARBA" id="ARBA00022857"/>
    </source>
</evidence>
<proteinExistence type="inferred from homology"/>
<dbReference type="PRINTS" id="PR00368">
    <property type="entry name" value="FADPNR"/>
</dbReference>
<keyword evidence="14" id="KW-1185">Reference proteome</keyword>
<dbReference type="GO" id="GO:0003955">
    <property type="term" value="F:NAD(P)H dehydrogenase (quinone) activity"/>
    <property type="evidence" value="ECO:0007669"/>
    <property type="project" value="TreeGrafter"/>
</dbReference>